<evidence type="ECO:0000259" key="1">
    <source>
        <dbReference type="PROSITE" id="PS50106"/>
    </source>
</evidence>
<dbReference type="PROSITE" id="PS50106">
    <property type="entry name" value="PDZ"/>
    <property type="match status" value="1"/>
</dbReference>
<dbReference type="Gene3D" id="2.30.42.10">
    <property type="match status" value="1"/>
</dbReference>
<feature type="domain" description="PDZ" evidence="1">
    <location>
        <begin position="8"/>
        <end position="81"/>
    </location>
</feature>
<accession>A0A0N4ZSD4</accession>
<protein>
    <submittedName>
        <fullName evidence="3">PDZ domain-containing protein</fullName>
    </submittedName>
</protein>
<dbReference type="InterPro" id="IPR001478">
    <property type="entry name" value="PDZ"/>
</dbReference>
<dbReference type="AlphaFoldDB" id="A0A0N4ZSD4"/>
<organism evidence="2 3">
    <name type="scientific">Parastrongyloides trichosuri</name>
    <name type="common">Possum-specific nematode worm</name>
    <dbReference type="NCBI Taxonomy" id="131310"/>
    <lineage>
        <taxon>Eukaryota</taxon>
        <taxon>Metazoa</taxon>
        <taxon>Ecdysozoa</taxon>
        <taxon>Nematoda</taxon>
        <taxon>Chromadorea</taxon>
        <taxon>Rhabditida</taxon>
        <taxon>Tylenchina</taxon>
        <taxon>Panagrolaimomorpha</taxon>
        <taxon>Strongyloidoidea</taxon>
        <taxon>Strongyloididae</taxon>
        <taxon>Parastrongyloides</taxon>
    </lineage>
</organism>
<dbReference type="InterPro" id="IPR040264">
    <property type="entry name" value="T15H9.4-like"/>
</dbReference>
<dbReference type="WBParaSite" id="PTRK_0001141400.1">
    <property type="protein sequence ID" value="PTRK_0001141400.1"/>
    <property type="gene ID" value="PTRK_0001141400"/>
</dbReference>
<dbReference type="PANTHER" id="PTHR31327">
    <property type="entry name" value="SPERM MEIOSIS PDZ DOMAIN CONTAINING PROTEINS-RELATED"/>
    <property type="match status" value="1"/>
</dbReference>
<dbReference type="InterPro" id="IPR036034">
    <property type="entry name" value="PDZ_sf"/>
</dbReference>
<evidence type="ECO:0000313" key="2">
    <source>
        <dbReference type="Proteomes" id="UP000038045"/>
    </source>
</evidence>
<keyword evidence="2" id="KW-1185">Reference proteome</keyword>
<dbReference type="STRING" id="131310.A0A0N4ZSD4"/>
<sequence length="278" mass="32313">MENYDVYTFEIPWKENEVLGITPNENLIVMNIQEDTLAYGLFKIGDKICKVNGLTVSTINELEIMMQSREDVLYITIERCEEKEKTLTKQISFTGEKSFNISKREGFEYFTEKLKMNSHKKFKFSLKGFQNRVIVSKIKGHDKNYRNIRIGDQIHSVNDNRVTDKDVCRSLINYYLLKQNVVTLTIGRPITAEASEEINELLDKKILGSKSLKMANDVQEIVKRECENILNNTDQTRKGILSGPTDNHRNVSFDTCIKEFFIASDTEGKRLKKVRKRY</sequence>
<proteinExistence type="predicted"/>
<name>A0A0N4ZSD4_PARTI</name>
<reference evidence="3" key="1">
    <citation type="submission" date="2017-02" db="UniProtKB">
        <authorList>
            <consortium name="WormBaseParasite"/>
        </authorList>
    </citation>
    <scope>IDENTIFICATION</scope>
</reference>
<dbReference type="PANTHER" id="PTHR31327:SF7">
    <property type="entry name" value="PDZ DOMAIN-CONTAINING PROTEIN"/>
    <property type="match status" value="1"/>
</dbReference>
<dbReference type="SUPFAM" id="SSF50156">
    <property type="entry name" value="PDZ domain-like"/>
    <property type="match status" value="2"/>
</dbReference>
<evidence type="ECO:0000313" key="3">
    <source>
        <dbReference type="WBParaSite" id="PTRK_0001141400.1"/>
    </source>
</evidence>
<dbReference type="SMART" id="SM00228">
    <property type="entry name" value="PDZ"/>
    <property type="match status" value="2"/>
</dbReference>
<dbReference type="Proteomes" id="UP000038045">
    <property type="component" value="Unplaced"/>
</dbReference>